<reference evidence="1" key="1">
    <citation type="journal article" date="2014" name="Int. J. Syst. Evol. Microbiol.">
        <title>Complete genome sequence of Corynebacterium casei LMG S-19264T (=DSM 44701T), isolated from a smear-ripened cheese.</title>
        <authorList>
            <consortium name="US DOE Joint Genome Institute (JGI-PGF)"/>
            <person name="Walter F."/>
            <person name="Albersmeier A."/>
            <person name="Kalinowski J."/>
            <person name="Ruckert C."/>
        </authorList>
    </citation>
    <scope>NUCLEOTIDE SEQUENCE</scope>
    <source>
        <strain evidence="1">CGMCC 1.15360</strain>
    </source>
</reference>
<comment type="caution">
    <text evidence="1">The sequence shown here is derived from an EMBL/GenBank/DDBJ whole genome shotgun (WGS) entry which is preliminary data.</text>
</comment>
<dbReference type="AlphaFoldDB" id="A0A916Z3M0"/>
<protein>
    <submittedName>
        <fullName evidence="1">Uncharacterized protein</fullName>
    </submittedName>
</protein>
<name>A0A916Z3M0_9SPHN</name>
<evidence type="ECO:0000313" key="2">
    <source>
        <dbReference type="Proteomes" id="UP000612349"/>
    </source>
</evidence>
<dbReference type="EMBL" id="BMIP01000005">
    <property type="protein sequence ID" value="GGD74126.1"/>
    <property type="molecule type" value="Genomic_DNA"/>
</dbReference>
<keyword evidence="2" id="KW-1185">Reference proteome</keyword>
<sequence>MKIAPRTAATIEKLMHSLGADTDLSVQPYPHPDDLKRQLWTVSANRGRTMYMGQGYSLSAALEDFDAVVRRAA</sequence>
<reference evidence="1" key="2">
    <citation type="submission" date="2020-09" db="EMBL/GenBank/DDBJ databases">
        <authorList>
            <person name="Sun Q."/>
            <person name="Zhou Y."/>
        </authorList>
    </citation>
    <scope>NUCLEOTIDE SEQUENCE</scope>
    <source>
        <strain evidence="1">CGMCC 1.15360</strain>
    </source>
</reference>
<gene>
    <name evidence="1" type="ORF">GCM10010990_24710</name>
</gene>
<accession>A0A916Z3M0</accession>
<organism evidence="1 2">
    <name type="scientific">Croceicoccus mobilis</name>
    <dbReference type="NCBI Taxonomy" id="1703339"/>
    <lineage>
        <taxon>Bacteria</taxon>
        <taxon>Pseudomonadati</taxon>
        <taxon>Pseudomonadota</taxon>
        <taxon>Alphaproteobacteria</taxon>
        <taxon>Sphingomonadales</taxon>
        <taxon>Erythrobacteraceae</taxon>
        <taxon>Croceicoccus</taxon>
    </lineage>
</organism>
<dbReference type="RefSeq" id="WP_066777017.1">
    <property type="nucleotide sequence ID" value="NZ_BMIP01000005.1"/>
</dbReference>
<evidence type="ECO:0000313" key="1">
    <source>
        <dbReference type="EMBL" id="GGD74126.1"/>
    </source>
</evidence>
<dbReference type="Proteomes" id="UP000612349">
    <property type="component" value="Unassembled WGS sequence"/>
</dbReference>
<dbReference type="OrthoDB" id="9812729at2"/>
<proteinExistence type="predicted"/>